<feature type="compositionally biased region" description="Basic and acidic residues" evidence="1">
    <location>
        <begin position="29"/>
        <end position="38"/>
    </location>
</feature>
<keyword evidence="3" id="KW-1185">Reference proteome</keyword>
<evidence type="ECO:0000313" key="2">
    <source>
        <dbReference type="EMBL" id="SUA73298.1"/>
    </source>
</evidence>
<name>A0A378Y8Y0_9NOCA</name>
<reference evidence="2 3" key="1">
    <citation type="submission" date="2018-06" db="EMBL/GenBank/DDBJ databases">
        <authorList>
            <consortium name="Pathogen Informatics"/>
            <person name="Doyle S."/>
        </authorList>
    </citation>
    <scope>NUCLEOTIDE SEQUENCE [LARGE SCALE GENOMIC DNA]</scope>
    <source>
        <strain evidence="2 3">NCTC1934</strain>
    </source>
</reference>
<proteinExistence type="predicted"/>
<evidence type="ECO:0000256" key="1">
    <source>
        <dbReference type="SAM" id="MobiDB-lite"/>
    </source>
</evidence>
<dbReference type="Proteomes" id="UP000255467">
    <property type="component" value="Unassembled WGS sequence"/>
</dbReference>
<feature type="region of interest" description="Disordered" evidence="1">
    <location>
        <begin position="1"/>
        <end position="38"/>
    </location>
</feature>
<sequence length="38" mass="4251">MSKAQGKTLKEKRAEKKAKSANPQPAIEGFEKKGNKHR</sequence>
<accession>A0A378Y8Y0</accession>
<protein>
    <submittedName>
        <fullName evidence="2">Uncharacterized protein</fullName>
    </submittedName>
</protein>
<evidence type="ECO:0000313" key="3">
    <source>
        <dbReference type="Proteomes" id="UP000255467"/>
    </source>
</evidence>
<dbReference type="EMBL" id="UGRY01000002">
    <property type="protein sequence ID" value="SUA73298.1"/>
    <property type="molecule type" value="Genomic_DNA"/>
</dbReference>
<feature type="compositionally biased region" description="Basic and acidic residues" evidence="1">
    <location>
        <begin position="8"/>
        <end position="18"/>
    </location>
</feature>
<dbReference type="AlphaFoldDB" id="A0A378Y8Y0"/>
<gene>
    <name evidence="2" type="ORF">NCTC1934_00735</name>
</gene>
<organism evidence="2 3">
    <name type="scientific">Nocardia otitidiscaviarum</name>
    <dbReference type="NCBI Taxonomy" id="1823"/>
    <lineage>
        <taxon>Bacteria</taxon>
        <taxon>Bacillati</taxon>
        <taxon>Actinomycetota</taxon>
        <taxon>Actinomycetes</taxon>
        <taxon>Mycobacteriales</taxon>
        <taxon>Nocardiaceae</taxon>
        <taxon>Nocardia</taxon>
    </lineage>
</organism>